<organism evidence="1 2">
    <name type="scientific">Symplocastrum torsivum CPER-KK1</name>
    <dbReference type="NCBI Taxonomy" id="450513"/>
    <lineage>
        <taxon>Bacteria</taxon>
        <taxon>Bacillati</taxon>
        <taxon>Cyanobacteriota</taxon>
        <taxon>Cyanophyceae</taxon>
        <taxon>Oscillatoriophycideae</taxon>
        <taxon>Oscillatoriales</taxon>
        <taxon>Microcoleaceae</taxon>
        <taxon>Symplocastrum</taxon>
    </lineage>
</organism>
<reference evidence="1" key="1">
    <citation type="submission" date="2021-05" db="EMBL/GenBank/DDBJ databases">
        <authorList>
            <person name="Pietrasiak N."/>
            <person name="Ward R."/>
            <person name="Stajich J.E."/>
            <person name="Kurbessoian T."/>
        </authorList>
    </citation>
    <scope>NUCLEOTIDE SEQUENCE</scope>
    <source>
        <strain evidence="1">CPER-KK1</strain>
    </source>
</reference>
<dbReference type="EMBL" id="JAHHIF010000012">
    <property type="protein sequence ID" value="MBW4545094.1"/>
    <property type="molecule type" value="Genomic_DNA"/>
</dbReference>
<dbReference type="Gene3D" id="3.30.160.250">
    <property type="match status" value="1"/>
</dbReference>
<name>A0A951PLE5_9CYAN</name>
<gene>
    <name evidence="1" type="ORF">KME25_11700</name>
</gene>
<evidence type="ECO:0000313" key="1">
    <source>
        <dbReference type="EMBL" id="MBW4545094.1"/>
    </source>
</evidence>
<dbReference type="SUPFAM" id="SSF143100">
    <property type="entry name" value="TTHA1013/TTHA0281-like"/>
    <property type="match status" value="1"/>
</dbReference>
<proteinExistence type="predicted"/>
<protein>
    <submittedName>
        <fullName evidence="1">Type II toxin-antitoxin system HicB family antitoxin</fullName>
    </submittedName>
</protein>
<reference evidence="1" key="2">
    <citation type="journal article" date="2022" name="Microbiol. Resour. Announc.">
        <title>Metagenome Sequencing to Explore Phylogenomics of Terrestrial Cyanobacteria.</title>
        <authorList>
            <person name="Ward R.D."/>
            <person name="Stajich J.E."/>
            <person name="Johansen J.R."/>
            <person name="Huntemann M."/>
            <person name="Clum A."/>
            <person name="Foster B."/>
            <person name="Foster B."/>
            <person name="Roux S."/>
            <person name="Palaniappan K."/>
            <person name="Varghese N."/>
            <person name="Mukherjee S."/>
            <person name="Reddy T.B.K."/>
            <person name="Daum C."/>
            <person name="Copeland A."/>
            <person name="Chen I.A."/>
            <person name="Ivanova N.N."/>
            <person name="Kyrpides N.C."/>
            <person name="Shapiro N."/>
            <person name="Eloe-Fadrosh E.A."/>
            <person name="Pietrasiak N."/>
        </authorList>
    </citation>
    <scope>NUCLEOTIDE SEQUENCE</scope>
    <source>
        <strain evidence="1">CPER-KK1</strain>
    </source>
</reference>
<evidence type="ECO:0000313" key="2">
    <source>
        <dbReference type="Proteomes" id="UP000753908"/>
    </source>
</evidence>
<dbReference type="Proteomes" id="UP000753908">
    <property type="component" value="Unassembled WGS sequence"/>
</dbReference>
<sequence length="80" mass="9082">MDFYTVVLRRSAGYWVALCLENGLVGQGNTQDDAITKLKEAIESFQDVYESQENIYNAPVPVKELHEFLAGNTCADRLRR</sequence>
<accession>A0A951PLE5</accession>
<dbReference type="AlphaFoldDB" id="A0A951PLE5"/>
<dbReference type="InterPro" id="IPR035069">
    <property type="entry name" value="TTHA1013/TTHA0281-like"/>
</dbReference>
<comment type="caution">
    <text evidence="1">The sequence shown here is derived from an EMBL/GenBank/DDBJ whole genome shotgun (WGS) entry which is preliminary data.</text>
</comment>